<feature type="transmembrane region" description="Helical" evidence="6">
    <location>
        <begin position="326"/>
        <end position="344"/>
    </location>
</feature>
<feature type="transmembrane region" description="Helical" evidence="6">
    <location>
        <begin position="222"/>
        <end position="243"/>
    </location>
</feature>
<dbReference type="Proteomes" id="UP001495147">
    <property type="component" value="Unassembled WGS sequence"/>
</dbReference>
<keyword evidence="4" id="KW-0067">ATP-binding</keyword>
<dbReference type="Pfam" id="PF00005">
    <property type="entry name" value="ABC_tran"/>
    <property type="match status" value="1"/>
</dbReference>
<dbReference type="SMART" id="SM00382">
    <property type="entry name" value="AAA"/>
    <property type="match status" value="1"/>
</dbReference>
<feature type="transmembrane region" description="Helical" evidence="6">
    <location>
        <begin position="19"/>
        <end position="38"/>
    </location>
</feature>
<evidence type="ECO:0000256" key="2">
    <source>
        <dbReference type="ARBA" id="ARBA00022475"/>
    </source>
</evidence>
<feature type="region of interest" description="Disordered" evidence="5">
    <location>
        <begin position="699"/>
        <end position="732"/>
    </location>
</feature>
<keyword evidence="6" id="KW-0812">Transmembrane</keyword>
<feature type="transmembrane region" description="Helical" evidence="6">
    <location>
        <begin position="255"/>
        <end position="274"/>
    </location>
</feature>
<sequence length="732" mass="79684">MSPHPNGERLHALDAVRSFALLLGVAFHAMLSFIPGMPPGMWAMNDVSTSPLLADASFVAHSFRMLLFFFIAGFFARQLHQRLGTRAFWVNRLKRIAVPLVVGWLLLFPLIGFVWYLGMQKVFNGAPPAAPAMPAQAGAFPLAHLWFLYQLLWLYAVVLLVRGAVAGLDRRETLRGWADRATTFVLRWPAGALMLGWPLAAVLLGLPMWLPVGGIPTPDQSLLPQLPATVGYGTAFAFGWLVQRAPGALSALRQRWLPHLLLALASTAVCLYINKTQPVFGMPEPAKQIFALAFVASAWAWSFAITGAALRYLTRENAAIRYVADASYWIYLVHLPLVAALQVWVGHWPLHWGLKYALVVSTALFVLLLSYELLVRHTAVGRVLNGKAYPRRGKAASVPAEVPAAETDDVVAQLHAVSKRYGQLEALSRVDLELRRGELLALLGPNGAGKSTAISLWLGLNDADTGVVRLLGGAPQDILRRQGLGVMMQNVELPKDLKVHELVALSASYYPAPLSLRETLARCGIEALAERPYGKLSGGQKRQVQFAMAICGQPKVLFLDEPTVGLDLQAREAMWAHIRALLAEGCSILLTTHYLEEAEALATRVAVLAQGRVIASGSVDEMRALVSRRHIRCESQLPADTLRHWPGVVEVSTEPGRHAPQLSIVATDAEAVVRDLLAADPQLRQLEVRQAGLNEAFHQLTSERRAAPSSLDPLGGRAGSSPAPGATIREAA</sequence>
<evidence type="ECO:0000256" key="4">
    <source>
        <dbReference type="ARBA" id="ARBA00022840"/>
    </source>
</evidence>
<evidence type="ECO:0000256" key="3">
    <source>
        <dbReference type="ARBA" id="ARBA00022741"/>
    </source>
</evidence>
<feature type="transmembrane region" description="Helical" evidence="6">
    <location>
        <begin position="289"/>
        <end position="314"/>
    </location>
</feature>
<proteinExistence type="predicted"/>
<dbReference type="InterPro" id="IPR003593">
    <property type="entry name" value="AAA+_ATPase"/>
</dbReference>
<keyword evidence="6" id="KW-0472">Membrane</keyword>
<feature type="transmembrane region" description="Helical" evidence="6">
    <location>
        <begin position="96"/>
        <end position="118"/>
    </location>
</feature>
<protein>
    <submittedName>
        <fullName evidence="8">Acyltransferase family protein</fullName>
    </submittedName>
</protein>
<evidence type="ECO:0000256" key="1">
    <source>
        <dbReference type="ARBA" id="ARBA00022448"/>
    </source>
</evidence>
<evidence type="ECO:0000313" key="8">
    <source>
        <dbReference type="EMBL" id="MEO3690673.1"/>
    </source>
</evidence>
<evidence type="ECO:0000259" key="7">
    <source>
        <dbReference type="PROSITE" id="PS50893"/>
    </source>
</evidence>
<dbReference type="InterPro" id="IPR050763">
    <property type="entry name" value="ABC_transporter_ATP-binding"/>
</dbReference>
<keyword evidence="9" id="KW-1185">Reference proteome</keyword>
<evidence type="ECO:0000313" key="9">
    <source>
        <dbReference type="Proteomes" id="UP001495147"/>
    </source>
</evidence>
<organism evidence="8 9">
    <name type="scientific">Roseateles paludis</name>
    <dbReference type="NCBI Taxonomy" id="3145238"/>
    <lineage>
        <taxon>Bacteria</taxon>
        <taxon>Pseudomonadati</taxon>
        <taxon>Pseudomonadota</taxon>
        <taxon>Betaproteobacteria</taxon>
        <taxon>Burkholderiales</taxon>
        <taxon>Sphaerotilaceae</taxon>
        <taxon>Roseateles</taxon>
    </lineage>
</organism>
<name>A0ABV0FZQ0_9BURK</name>
<dbReference type="EMBL" id="JBDPZD010000001">
    <property type="protein sequence ID" value="MEO3690673.1"/>
    <property type="molecule type" value="Genomic_DNA"/>
</dbReference>
<keyword evidence="2" id="KW-1003">Cell membrane</keyword>
<feature type="domain" description="ABC transporter" evidence="7">
    <location>
        <begin position="412"/>
        <end position="635"/>
    </location>
</feature>
<comment type="caution">
    <text evidence="8">The sequence shown here is derived from an EMBL/GenBank/DDBJ whole genome shotgun (WGS) entry which is preliminary data.</text>
</comment>
<dbReference type="PANTHER" id="PTHR42711:SF17">
    <property type="entry name" value="ABC TRANSPORTER ATP-BINDING PROTEIN"/>
    <property type="match status" value="1"/>
</dbReference>
<evidence type="ECO:0000256" key="5">
    <source>
        <dbReference type="SAM" id="MobiDB-lite"/>
    </source>
</evidence>
<feature type="transmembrane region" description="Helical" evidence="6">
    <location>
        <begin position="147"/>
        <end position="168"/>
    </location>
</feature>
<keyword evidence="1" id="KW-0813">Transport</keyword>
<dbReference type="PROSITE" id="PS50893">
    <property type="entry name" value="ABC_TRANSPORTER_2"/>
    <property type="match status" value="1"/>
</dbReference>
<feature type="transmembrane region" description="Helical" evidence="6">
    <location>
        <begin position="58"/>
        <end position="76"/>
    </location>
</feature>
<dbReference type="Gene3D" id="3.40.50.300">
    <property type="entry name" value="P-loop containing nucleotide triphosphate hydrolases"/>
    <property type="match status" value="1"/>
</dbReference>
<dbReference type="Pfam" id="PF01757">
    <property type="entry name" value="Acyl_transf_3"/>
    <property type="match status" value="1"/>
</dbReference>
<keyword evidence="3" id="KW-0547">Nucleotide-binding</keyword>
<dbReference type="RefSeq" id="WP_347703497.1">
    <property type="nucleotide sequence ID" value="NZ_JBDPZD010000001.1"/>
</dbReference>
<dbReference type="InterPro" id="IPR002656">
    <property type="entry name" value="Acyl_transf_3_dom"/>
</dbReference>
<dbReference type="PANTHER" id="PTHR42711">
    <property type="entry name" value="ABC TRANSPORTER ATP-BINDING PROTEIN"/>
    <property type="match status" value="1"/>
</dbReference>
<accession>A0ABV0FZQ0</accession>
<keyword evidence="8" id="KW-0808">Transferase</keyword>
<dbReference type="InterPro" id="IPR027417">
    <property type="entry name" value="P-loop_NTPase"/>
</dbReference>
<feature type="transmembrane region" description="Helical" evidence="6">
    <location>
        <begin position="356"/>
        <end position="375"/>
    </location>
</feature>
<evidence type="ECO:0000256" key="6">
    <source>
        <dbReference type="SAM" id="Phobius"/>
    </source>
</evidence>
<keyword evidence="8" id="KW-0012">Acyltransferase</keyword>
<gene>
    <name evidence="8" type="ORF">ABDJ85_04280</name>
</gene>
<dbReference type="SUPFAM" id="SSF52540">
    <property type="entry name" value="P-loop containing nucleoside triphosphate hydrolases"/>
    <property type="match status" value="1"/>
</dbReference>
<feature type="transmembrane region" description="Helical" evidence="6">
    <location>
        <begin position="188"/>
        <end position="210"/>
    </location>
</feature>
<reference evidence="8 9" key="1">
    <citation type="submission" date="2024-05" db="EMBL/GenBank/DDBJ databases">
        <title>Roseateles sp. DJS-2-20 16S ribosomal RNA gene Genome sequencing and assembly.</title>
        <authorList>
            <person name="Woo H."/>
        </authorList>
    </citation>
    <scope>NUCLEOTIDE SEQUENCE [LARGE SCALE GENOMIC DNA]</scope>
    <source>
        <strain evidence="8 9">DJS-2-20</strain>
    </source>
</reference>
<dbReference type="GO" id="GO:0016746">
    <property type="term" value="F:acyltransferase activity"/>
    <property type="evidence" value="ECO:0007669"/>
    <property type="project" value="UniProtKB-KW"/>
</dbReference>
<keyword evidence="6" id="KW-1133">Transmembrane helix</keyword>
<dbReference type="CDD" id="cd03230">
    <property type="entry name" value="ABC_DR_subfamily_A"/>
    <property type="match status" value="1"/>
</dbReference>
<dbReference type="InterPro" id="IPR003439">
    <property type="entry name" value="ABC_transporter-like_ATP-bd"/>
</dbReference>